<feature type="compositionally biased region" description="Basic and acidic residues" evidence="3">
    <location>
        <begin position="1"/>
        <end position="20"/>
    </location>
</feature>
<evidence type="ECO:0000313" key="5">
    <source>
        <dbReference type="Proteomes" id="UP000823561"/>
    </source>
</evidence>
<organism evidence="4 5">
    <name type="scientific">Alosa alosa</name>
    <name type="common">allis shad</name>
    <dbReference type="NCBI Taxonomy" id="278164"/>
    <lineage>
        <taxon>Eukaryota</taxon>
        <taxon>Metazoa</taxon>
        <taxon>Chordata</taxon>
        <taxon>Craniata</taxon>
        <taxon>Vertebrata</taxon>
        <taxon>Euteleostomi</taxon>
        <taxon>Actinopterygii</taxon>
        <taxon>Neopterygii</taxon>
        <taxon>Teleostei</taxon>
        <taxon>Clupei</taxon>
        <taxon>Clupeiformes</taxon>
        <taxon>Clupeoidei</taxon>
        <taxon>Clupeidae</taxon>
        <taxon>Alosa</taxon>
    </lineage>
</organism>
<evidence type="ECO:0000313" key="4">
    <source>
        <dbReference type="EMBL" id="KAG5269568.1"/>
    </source>
</evidence>
<evidence type="ECO:0000256" key="3">
    <source>
        <dbReference type="SAM" id="MobiDB-lite"/>
    </source>
</evidence>
<sequence length="278" mass="30667">MSDVGDHKEEDSSGEVRFHTGNETQDQSWKRVLQGTGDSVSPTSSDVALNSEHSMGYPINFGIGDRRQQDRPHSPPFTVTSLKSDRSKCFPVNFSADDIQQDRPHSPTFTVLSLKSDRSKDFPVNFSADDILQEKNEATGCFIKGVPDIQHQLRNCSLTERSCAILASVLSCSSSLRQLDLSGNWIQDDGVELLTDGLRSTHCVLEELRLHNCGLTDESCASLAAALRSNPSHLRELHLSGNTLRESGEKLLEALQKNPHNSLESLITRPQKSVLGQQ</sequence>
<proteinExistence type="predicted"/>
<dbReference type="PROSITE" id="PS51450">
    <property type="entry name" value="LRR"/>
    <property type="match status" value="1"/>
</dbReference>
<dbReference type="Proteomes" id="UP000823561">
    <property type="component" value="Chromosome 15"/>
</dbReference>
<dbReference type="InterPro" id="IPR051261">
    <property type="entry name" value="NLR"/>
</dbReference>
<keyword evidence="1" id="KW-0433">Leucine-rich repeat</keyword>
<dbReference type="SMART" id="SM00368">
    <property type="entry name" value="LRR_RI"/>
    <property type="match status" value="3"/>
</dbReference>
<keyword evidence="5" id="KW-1185">Reference proteome</keyword>
<evidence type="ECO:0000256" key="2">
    <source>
        <dbReference type="ARBA" id="ARBA00022737"/>
    </source>
</evidence>
<gene>
    <name evidence="4" type="ORF">AALO_G00203490</name>
</gene>
<reference evidence="4" key="1">
    <citation type="submission" date="2020-10" db="EMBL/GenBank/DDBJ databases">
        <title>Chromosome-scale genome assembly of the Allis shad, Alosa alosa.</title>
        <authorList>
            <person name="Margot Z."/>
            <person name="Christophe K."/>
            <person name="Cabau C."/>
            <person name="Louis A."/>
            <person name="Berthelot C."/>
            <person name="Parey E."/>
            <person name="Roest Crollius H."/>
            <person name="Montfort J."/>
            <person name="Robinson-Rechavi M."/>
            <person name="Bucao C."/>
            <person name="Bouchez O."/>
            <person name="Gislard M."/>
            <person name="Lluch J."/>
            <person name="Milhes M."/>
            <person name="Lampietro C."/>
            <person name="Lopez Roques C."/>
            <person name="Donnadieu C."/>
            <person name="Braasch I."/>
            <person name="Desvignes T."/>
            <person name="Postlethwait J."/>
            <person name="Bobe J."/>
            <person name="Guiguen Y."/>
        </authorList>
    </citation>
    <scope>NUCLEOTIDE SEQUENCE</scope>
    <source>
        <strain evidence="4">M-15738</strain>
        <tissue evidence="4">Blood</tissue>
    </source>
</reference>
<evidence type="ECO:0000256" key="1">
    <source>
        <dbReference type="ARBA" id="ARBA00022614"/>
    </source>
</evidence>
<dbReference type="InterPro" id="IPR032675">
    <property type="entry name" value="LRR_dom_sf"/>
</dbReference>
<dbReference type="Gene3D" id="3.80.10.10">
    <property type="entry name" value="Ribonuclease Inhibitor"/>
    <property type="match status" value="1"/>
</dbReference>
<dbReference type="AlphaFoldDB" id="A0AAV6G364"/>
<accession>A0AAV6G364</accession>
<keyword evidence="2" id="KW-0677">Repeat</keyword>
<dbReference type="Pfam" id="PF13516">
    <property type="entry name" value="LRR_6"/>
    <property type="match status" value="2"/>
</dbReference>
<feature type="compositionally biased region" description="Polar residues" evidence="3">
    <location>
        <begin position="36"/>
        <end position="53"/>
    </location>
</feature>
<name>A0AAV6G364_9TELE</name>
<dbReference type="SUPFAM" id="SSF52047">
    <property type="entry name" value="RNI-like"/>
    <property type="match status" value="1"/>
</dbReference>
<feature type="region of interest" description="Disordered" evidence="3">
    <location>
        <begin position="1"/>
        <end position="82"/>
    </location>
</feature>
<comment type="caution">
    <text evidence="4">The sequence shown here is derived from an EMBL/GenBank/DDBJ whole genome shotgun (WGS) entry which is preliminary data.</text>
</comment>
<protein>
    <submittedName>
        <fullName evidence="4">Uncharacterized protein</fullName>
    </submittedName>
</protein>
<feature type="compositionally biased region" description="Basic and acidic residues" evidence="3">
    <location>
        <begin position="64"/>
        <end position="73"/>
    </location>
</feature>
<dbReference type="PANTHER" id="PTHR24106">
    <property type="entry name" value="NACHT, LRR AND CARD DOMAINS-CONTAINING"/>
    <property type="match status" value="1"/>
</dbReference>
<dbReference type="EMBL" id="JADWDJ010000015">
    <property type="protein sequence ID" value="KAG5269568.1"/>
    <property type="molecule type" value="Genomic_DNA"/>
</dbReference>
<dbReference type="InterPro" id="IPR001611">
    <property type="entry name" value="Leu-rich_rpt"/>
</dbReference>